<comment type="caution">
    <text evidence="2">The sequence shown here is derived from an EMBL/GenBank/DDBJ whole genome shotgun (WGS) entry which is preliminary data.</text>
</comment>
<organism evidence="2 3">
    <name type="scientific">Trifolium medium</name>
    <dbReference type="NCBI Taxonomy" id="97028"/>
    <lineage>
        <taxon>Eukaryota</taxon>
        <taxon>Viridiplantae</taxon>
        <taxon>Streptophyta</taxon>
        <taxon>Embryophyta</taxon>
        <taxon>Tracheophyta</taxon>
        <taxon>Spermatophyta</taxon>
        <taxon>Magnoliopsida</taxon>
        <taxon>eudicotyledons</taxon>
        <taxon>Gunneridae</taxon>
        <taxon>Pentapetalae</taxon>
        <taxon>rosids</taxon>
        <taxon>fabids</taxon>
        <taxon>Fabales</taxon>
        <taxon>Fabaceae</taxon>
        <taxon>Papilionoideae</taxon>
        <taxon>50 kb inversion clade</taxon>
        <taxon>NPAAA clade</taxon>
        <taxon>Hologalegina</taxon>
        <taxon>IRL clade</taxon>
        <taxon>Trifolieae</taxon>
        <taxon>Trifolium</taxon>
    </lineage>
</organism>
<feature type="compositionally biased region" description="Polar residues" evidence="1">
    <location>
        <begin position="317"/>
        <end position="326"/>
    </location>
</feature>
<feature type="region of interest" description="Disordered" evidence="1">
    <location>
        <begin position="255"/>
        <end position="275"/>
    </location>
</feature>
<feature type="region of interest" description="Disordered" evidence="1">
    <location>
        <begin position="292"/>
        <end position="398"/>
    </location>
</feature>
<dbReference type="EMBL" id="LXQA010009309">
    <property type="protein sequence ID" value="MCH85879.1"/>
    <property type="molecule type" value="Genomic_DNA"/>
</dbReference>
<keyword evidence="2" id="KW-0238">DNA-binding</keyword>
<sequence>MLGNHLQTESGLIMKLHGEKNGKDLEAKTEHPVNGRMLERKHSSDSPTSWPASEGNPSIGSAGMKPNTPLNVPNQQNAQSRNLGKSENNSLNKVELKSLPSSNQNNSSLVAKFGSNTPIAESKHKEMAPRNLNALPATTFKQPDTNEVVSGEFPDRKVMNTSMNKQSTGSSSDITSNQTIRKGPFVFRGQEQGLTDPVQSMRMFTEEAQKPQTSSNHSPVDALPEMPSAPSGQRDASGNASAAAAQAWMSAGAGGFKLGPENTGSSKNQFSADSLHNSTREFHQHISRIQGEVPSGGMSVQSNKNNFPFHSPRPQPIHTSSVSQFPNRPMVFPQSTSADHPRFQMQSPWRGLSPQSQPRQKQETLPPDLNIDCQSPGSPAKQSSGAVDSQQPDLALQL</sequence>
<feature type="compositionally biased region" description="Polar residues" evidence="1">
    <location>
        <begin position="372"/>
        <end position="392"/>
    </location>
</feature>
<proteinExistence type="predicted"/>
<accession>A0A392MFQ6</accession>
<dbReference type="InterPro" id="IPR051831">
    <property type="entry name" value="Bromodomain_contain_prot"/>
</dbReference>
<dbReference type="Proteomes" id="UP000265520">
    <property type="component" value="Unassembled WGS sequence"/>
</dbReference>
<feature type="compositionally biased region" description="Polar residues" evidence="1">
    <location>
        <begin position="298"/>
        <end position="308"/>
    </location>
</feature>
<dbReference type="AlphaFoldDB" id="A0A392MFQ6"/>
<dbReference type="PANTHER" id="PTHR22881">
    <property type="entry name" value="BROMODOMAIN CONTAINING PROTEIN"/>
    <property type="match status" value="1"/>
</dbReference>
<feature type="region of interest" description="Disordered" evidence="1">
    <location>
        <begin position="207"/>
        <end position="243"/>
    </location>
</feature>
<evidence type="ECO:0000313" key="2">
    <source>
        <dbReference type="EMBL" id="MCH85879.1"/>
    </source>
</evidence>
<name>A0A392MFQ6_9FABA</name>
<keyword evidence="3" id="KW-1185">Reference proteome</keyword>
<dbReference type="PANTHER" id="PTHR22881:SF43">
    <property type="entry name" value="DNA-BINDING BROMODOMAIN PROTEIN"/>
    <property type="match status" value="1"/>
</dbReference>
<dbReference type="GO" id="GO:0003677">
    <property type="term" value="F:DNA binding"/>
    <property type="evidence" value="ECO:0007669"/>
    <property type="project" value="UniProtKB-KW"/>
</dbReference>
<feature type="compositionally biased region" description="Polar residues" evidence="1">
    <location>
        <begin position="45"/>
        <end position="59"/>
    </location>
</feature>
<evidence type="ECO:0000313" key="3">
    <source>
        <dbReference type="Proteomes" id="UP000265520"/>
    </source>
</evidence>
<feature type="compositionally biased region" description="Basic and acidic residues" evidence="1">
    <location>
        <begin position="16"/>
        <end position="44"/>
    </location>
</feature>
<feature type="compositionally biased region" description="Polar residues" evidence="1">
    <location>
        <begin position="68"/>
        <end position="87"/>
    </location>
</feature>
<gene>
    <name evidence="2" type="ORF">A2U01_0006731</name>
</gene>
<protein>
    <submittedName>
        <fullName evidence="2">DNA-binding bromodomain protein</fullName>
    </submittedName>
</protein>
<reference evidence="2 3" key="1">
    <citation type="journal article" date="2018" name="Front. Plant Sci.">
        <title>Red Clover (Trifolium pratense) and Zigzag Clover (T. medium) - A Picture of Genomic Similarities and Differences.</title>
        <authorList>
            <person name="Dluhosova J."/>
            <person name="Istvanek J."/>
            <person name="Nedelnik J."/>
            <person name="Repkova J."/>
        </authorList>
    </citation>
    <scope>NUCLEOTIDE SEQUENCE [LARGE SCALE GENOMIC DNA]</scope>
    <source>
        <strain evidence="3">cv. 10/8</strain>
        <tissue evidence="2">Leaf</tissue>
    </source>
</reference>
<feature type="compositionally biased region" description="Polar residues" evidence="1">
    <location>
        <begin position="262"/>
        <end position="275"/>
    </location>
</feature>
<feature type="region of interest" description="Disordered" evidence="1">
    <location>
        <begin position="15"/>
        <end position="87"/>
    </location>
</feature>
<evidence type="ECO:0000256" key="1">
    <source>
        <dbReference type="SAM" id="MobiDB-lite"/>
    </source>
</evidence>